<name>A0ABU1AWQ4_9BACT</name>
<evidence type="ECO:0000256" key="4">
    <source>
        <dbReference type="ARBA" id="ARBA00023004"/>
    </source>
</evidence>
<evidence type="ECO:0000313" key="6">
    <source>
        <dbReference type="EMBL" id="MDQ8208583.1"/>
    </source>
</evidence>
<dbReference type="PANTHER" id="PTHR43498">
    <property type="entry name" value="FERREDOXIN:COB-COM HETERODISULFIDE REDUCTASE SUBUNIT A"/>
    <property type="match status" value="1"/>
</dbReference>
<evidence type="ECO:0000256" key="2">
    <source>
        <dbReference type="ARBA" id="ARBA00022723"/>
    </source>
</evidence>
<dbReference type="PANTHER" id="PTHR43498:SF1">
    <property type="entry name" value="COB--COM HETERODISULFIDE REDUCTASE IRON-SULFUR SUBUNIT A"/>
    <property type="match status" value="1"/>
</dbReference>
<evidence type="ECO:0000256" key="3">
    <source>
        <dbReference type="ARBA" id="ARBA00023002"/>
    </source>
</evidence>
<evidence type="ECO:0000313" key="7">
    <source>
        <dbReference type="Proteomes" id="UP001225316"/>
    </source>
</evidence>
<accession>A0ABU1AWQ4</accession>
<comment type="caution">
    <text evidence="6">The sequence shown here is derived from an EMBL/GenBank/DDBJ whole genome shotgun (WGS) entry which is preliminary data.</text>
</comment>
<dbReference type="InterPro" id="IPR039650">
    <property type="entry name" value="HdrA-like"/>
</dbReference>
<dbReference type="Proteomes" id="UP001225316">
    <property type="component" value="Unassembled WGS sequence"/>
</dbReference>
<dbReference type="SUPFAM" id="SSF51905">
    <property type="entry name" value="FAD/NAD(P)-binding domain"/>
    <property type="match status" value="1"/>
</dbReference>
<protein>
    <submittedName>
        <fullName evidence="6">FAD-dependent oxidoreductase</fullName>
    </submittedName>
</protein>
<evidence type="ECO:0000256" key="1">
    <source>
        <dbReference type="ARBA" id="ARBA00022485"/>
    </source>
</evidence>
<dbReference type="EMBL" id="JARXHW010000034">
    <property type="protein sequence ID" value="MDQ8208583.1"/>
    <property type="molecule type" value="Genomic_DNA"/>
</dbReference>
<dbReference type="RefSeq" id="WP_308951205.1">
    <property type="nucleotide sequence ID" value="NZ_JARXHW010000034.1"/>
</dbReference>
<gene>
    <name evidence="6" type="ORF">QEH52_13745</name>
</gene>
<organism evidence="6 7">
    <name type="scientific">Thalassobacterium maritimum</name>
    <dbReference type="NCBI Taxonomy" id="3041265"/>
    <lineage>
        <taxon>Bacteria</taxon>
        <taxon>Pseudomonadati</taxon>
        <taxon>Verrucomicrobiota</taxon>
        <taxon>Opitutia</taxon>
        <taxon>Puniceicoccales</taxon>
        <taxon>Coraliomargaritaceae</taxon>
        <taxon>Thalassobacterium</taxon>
    </lineage>
</organism>
<sequence>MQKNQKAHYFQPDWIETTDRTLHADVVIYGGTAAGVIAAKALAERGRSVLILNPAIVLGGMTTSGLGWTDFGKKGVIGGMSRQFYDDLGAYYGFEGTAWTFEPKAAQAVIDGYAEHENITVLHKQFLAKVKLEGQRIQGIEMLGGLSASGRYFMDCTYEGDLLAKAGVSYAVGREANSVHGETINGVQVRPKHQFSHPVDPYVVEGDPSSGVLPWVNEAEPDPEGSGDHRIQAYNFRVCMTDDPDLKVDWVKPEGFRELDHELARRWFNTDTDDYNAHLPNKKNNDLPDPDSILRKFDVMDARTPNGFLKTDTNNHGPVSTDFIGANYAWPEASYAQRECMFQEHVDYIMGHFWFMANDSSIPEVYRKGYARFGLPKDEFPETGHWPHQLYVREARRMVSDYVLTEKDTQHIRQPEDPIAMGSYAMDSHNCQRFVKDGRVYNEGDVQLKPKAPYGISYRSITPAQGECDNLFVPVCLSASHIAFGSIRMEPVFMALGESAAIAADMLLDQQAAVQAIDYTALAQQLENVGQILHYSEPT</sequence>
<dbReference type="InterPro" id="IPR036188">
    <property type="entry name" value="FAD/NAD-bd_sf"/>
</dbReference>
<keyword evidence="4" id="KW-0408">Iron</keyword>
<keyword evidence="2" id="KW-0479">Metal-binding</keyword>
<reference evidence="6 7" key="1">
    <citation type="submission" date="2023-04" db="EMBL/GenBank/DDBJ databases">
        <title>A novel bacteria isolated from coastal sediment.</title>
        <authorList>
            <person name="Liu X.-J."/>
            <person name="Du Z.-J."/>
        </authorList>
    </citation>
    <scope>NUCLEOTIDE SEQUENCE [LARGE SCALE GENOMIC DNA]</scope>
    <source>
        <strain evidence="6 7">SDUM461003</strain>
    </source>
</reference>
<keyword evidence="5" id="KW-0411">Iron-sulfur</keyword>
<dbReference type="Gene3D" id="3.50.50.60">
    <property type="entry name" value="FAD/NAD(P)-binding domain"/>
    <property type="match status" value="1"/>
</dbReference>
<keyword evidence="1" id="KW-0004">4Fe-4S</keyword>
<dbReference type="Pfam" id="PF12831">
    <property type="entry name" value="FAD_oxidored"/>
    <property type="match status" value="1"/>
</dbReference>
<keyword evidence="3" id="KW-0560">Oxidoreductase</keyword>
<proteinExistence type="predicted"/>
<evidence type="ECO:0000256" key="5">
    <source>
        <dbReference type="ARBA" id="ARBA00023014"/>
    </source>
</evidence>
<keyword evidence="7" id="KW-1185">Reference proteome</keyword>